<dbReference type="InterPro" id="IPR002347">
    <property type="entry name" value="SDR_fam"/>
</dbReference>
<dbReference type="GO" id="GO:0016491">
    <property type="term" value="F:oxidoreductase activity"/>
    <property type="evidence" value="ECO:0007669"/>
    <property type="project" value="UniProtKB-KW"/>
</dbReference>
<dbReference type="EMBL" id="HBFA01022099">
    <property type="protein sequence ID" value="CAD8672225.1"/>
    <property type="molecule type" value="Transcribed_RNA"/>
</dbReference>
<gene>
    <name evidence="2" type="ORF">POBO1169_LOCUS11234</name>
</gene>
<dbReference type="AlphaFoldDB" id="A0A7S0RAS4"/>
<protein>
    <recommendedName>
        <fullName evidence="3">Protochlorophyllide reductase</fullName>
    </recommendedName>
</protein>
<dbReference type="InterPro" id="IPR036291">
    <property type="entry name" value="NAD(P)-bd_dom_sf"/>
</dbReference>
<dbReference type="InterPro" id="IPR020904">
    <property type="entry name" value="Sc_DH/Rdtase_CS"/>
</dbReference>
<dbReference type="PROSITE" id="PS00061">
    <property type="entry name" value="ADH_SHORT"/>
    <property type="match status" value="1"/>
</dbReference>
<accession>A0A7S0RAS4</accession>
<reference evidence="2" key="1">
    <citation type="submission" date="2021-01" db="EMBL/GenBank/DDBJ databases">
        <authorList>
            <person name="Corre E."/>
            <person name="Pelletier E."/>
            <person name="Niang G."/>
            <person name="Scheremetjew M."/>
            <person name="Finn R."/>
            <person name="Kale V."/>
            <person name="Holt S."/>
            <person name="Cochrane G."/>
            <person name="Meng A."/>
            <person name="Brown T."/>
            <person name="Cohen L."/>
        </authorList>
    </citation>
    <scope>NUCLEOTIDE SEQUENCE</scope>
    <source>
        <strain evidence="2">CCMP722</strain>
    </source>
</reference>
<dbReference type="Pfam" id="PF00106">
    <property type="entry name" value="adh_short"/>
    <property type="match status" value="1"/>
</dbReference>
<evidence type="ECO:0008006" key="3">
    <source>
        <dbReference type="Google" id="ProtNLM"/>
    </source>
</evidence>
<dbReference type="PANTHER" id="PTHR43157">
    <property type="entry name" value="PHOSPHATIDYLINOSITOL-GLYCAN BIOSYNTHESIS CLASS F PROTEIN-RELATED"/>
    <property type="match status" value="1"/>
</dbReference>
<name>A0A7S0RAS4_9CHLO</name>
<proteinExistence type="predicted"/>
<organism evidence="2">
    <name type="scientific">Pyramimonas obovata</name>
    <dbReference type="NCBI Taxonomy" id="1411642"/>
    <lineage>
        <taxon>Eukaryota</taxon>
        <taxon>Viridiplantae</taxon>
        <taxon>Chlorophyta</taxon>
        <taxon>Pyramimonadophyceae</taxon>
        <taxon>Pyramimonadales</taxon>
        <taxon>Pyramimonadaceae</taxon>
        <taxon>Pyramimonas</taxon>
        <taxon>Pyramimonas incertae sedis</taxon>
    </lineage>
</organism>
<evidence type="ECO:0000256" key="1">
    <source>
        <dbReference type="ARBA" id="ARBA00023002"/>
    </source>
</evidence>
<dbReference type="PRINTS" id="PR00081">
    <property type="entry name" value="GDHRDH"/>
</dbReference>
<evidence type="ECO:0000313" key="2">
    <source>
        <dbReference type="EMBL" id="CAD8672225.1"/>
    </source>
</evidence>
<sequence>MAMANKLCIVSGANSGIGRVIATELAQMQARVIMACRSEERTLPVVKDIKELTGNQNVEYWPLDLASLASVRSFAKRVGESPVGVDVLVSNAGIMNGKRELTADGFETNWQVNALAPFLLARLLLPSLSKAATTSGGSSPSRLVYVGSMLDKKGDLSDLDTVADPKRRFDASNREKFSPFDTYGTAKLAATLLHTELARQAQAEHPGVCINVVSPGVVNTHLFQHMLPPWAKFMTGPIRFFLSFVMISPFEGAKTPLAVATSPEEQYLVTGKYFRNLHQMDRQDTIPIDDVALATKLWETCDAMAPP</sequence>
<dbReference type="Gene3D" id="3.40.50.720">
    <property type="entry name" value="NAD(P)-binding Rossmann-like Domain"/>
    <property type="match status" value="1"/>
</dbReference>
<dbReference type="PANTHER" id="PTHR43157:SF31">
    <property type="entry name" value="PHOSPHATIDYLINOSITOL-GLYCAN BIOSYNTHESIS CLASS F PROTEIN"/>
    <property type="match status" value="1"/>
</dbReference>
<keyword evidence="1" id="KW-0560">Oxidoreductase</keyword>
<dbReference type="SUPFAM" id="SSF51735">
    <property type="entry name" value="NAD(P)-binding Rossmann-fold domains"/>
    <property type="match status" value="1"/>
</dbReference>